<proteinExistence type="predicted"/>
<evidence type="ECO:0000313" key="1">
    <source>
        <dbReference type="EMBL" id="MCC2210784.1"/>
    </source>
</evidence>
<organism evidence="1 2">
    <name type="scientific">Hominilimicola fabiformis</name>
    <dbReference type="NCBI Taxonomy" id="2885356"/>
    <lineage>
        <taxon>Bacteria</taxon>
        <taxon>Bacillati</taxon>
        <taxon>Bacillota</taxon>
        <taxon>Clostridia</taxon>
        <taxon>Eubacteriales</taxon>
        <taxon>Oscillospiraceae</taxon>
        <taxon>Hominilimicola</taxon>
    </lineage>
</organism>
<comment type="caution">
    <text evidence="1">The sequence shown here is derived from an EMBL/GenBank/DDBJ whole genome shotgun (WGS) entry which is preliminary data.</text>
</comment>
<protein>
    <submittedName>
        <fullName evidence="1">DUF1064 domain-containing protein</fullName>
    </submittedName>
</protein>
<dbReference type="RefSeq" id="WP_118445946.1">
    <property type="nucleotide sequence ID" value="NZ_JAJEQM010000010.1"/>
</dbReference>
<name>A0AAE3DZE3_9FIRM</name>
<dbReference type="Proteomes" id="UP001198242">
    <property type="component" value="Unassembled WGS sequence"/>
</dbReference>
<accession>A0AAE3DZE3</accession>
<dbReference type="EMBL" id="JAJEQM010000010">
    <property type="protein sequence ID" value="MCC2210784.1"/>
    <property type="molecule type" value="Genomic_DNA"/>
</dbReference>
<gene>
    <name evidence="1" type="ORF">LKE05_08275</name>
</gene>
<evidence type="ECO:0000313" key="2">
    <source>
        <dbReference type="Proteomes" id="UP001198242"/>
    </source>
</evidence>
<sequence length="130" mass="15105">MRWSEAEYARYIQNTEQNTSSPKPKNKYSSQKTWIDGICFDSKKEADYYCQLKLLTRAGEIKGFCRQARFVVTEGVGSIERGTEYVADFVIFNNDGTSRIVDTKGVKTNEFKLKMKSFREKYPTLKVELE</sequence>
<dbReference type="InterPro" id="IPR009414">
    <property type="entry name" value="DUF1064"/>
</dbReference>
<dbReference type="AlphaFoldDB" id="A0AAE3DZE3"/>
<dbReference type="Gene3D" id="3.40.91.30">
    <property type="match status" value="1"/>
</dbReference>
<reference evidence="1 2" key="1">
    <citation type="submission" date="2021-10" db="EMBL/GenBank/DDBJ databases">
        <title>Anaerobic single-cell dispensing facilitates the cultivation of human gut bacteria.</title>
        <authorList>
            <person name="Afrizal A."/>
        </authorList>
    </citation>
    <scope>NUCLEOTIDE SEQUENCE [LARGE SCALE GENOMIC DNA]</scope>
    <source>
        <strain evidence="1 2">CLA-AA-H232</strain>
    </source>
</reference>
<keyword evidence="2" id="KW-1185">Reference proteome</keyword>
<dbReference type="Pfam" id="PF06356">
    <property type="entry name" value="DUF1064"/>
    <property type="match status" value="1"/>
</dbReference>